<evidence type="ECO:0000256" key="6">
    <source>
        <dbReference type="ARBA" id="ARBA00023237"/>
    </source>
</evidence>
<proteinExistence type="predicted"/>
<dbReference type="PANTHER" id="PTHR35093:SF8">
    <property type="entry name" value="OUTER MEMBRANE PROTEIN NMB0088-RELATED"/>
    <property type="match status" value="1"/>
</dbReference>
<dbReference type="Gene3D" id="2.40.160.60">
    <property type="entry name" value="Outer membrane protein transport protein (OMPP1/FadL/TodX)"/>
    <property type="match status" value="1"/>
</dbReference>
<keyword evidence="6" id="KW-0998">Cell outer membrane</keyword>
<reference evidence="7" key="1">
    <citation type="submission" date="2018-06" db="EMBL/GenBank/DDBJ databases">
        <authorList>
            <person name="Zhirakovskaya E."/>
        </authorList>
    </citation>
    <scope>NUCLEOTIDE SEQUENCE</scope>
</reference>
<keyword evidence="3" id="KW-0812">Transmembrane</keyword>
<evidence type="ECO:0000313" key="7">
    <source>
        <dbReference type="EMBL" id="VAW93232.1"/>
    </source>
</evidence>
<gene>
    <name evidence="7" type="ORF">MNBD_GAMMA23-1980</name>
</gene>
<dbReference type="PANTHER" id="PTHR35093">
    <property type="entry name" value="OUTER MEMBRANE PROTEIN NMB0088-RELATED"/>
    <property type="match status" value="1"/>
</dbReference>
<keyword evidence="4" id="KW-0732">Signal</keyword>
<dbReference type="GO" id="GO:0009279">
    <property type="term" value="C:cell outer membrane"/>
    <property type="evidence" value="ECO:0007669"/>
    <property type="project" value="UniProtKB-SubCell"/>
</dbReference>
<comment type="subcellular location">
    <subcellularLocation>
        <location evidence="1">Cell outer membrane</location>
        <topology evidence="1">Multi-pass membrane protein</topology>
    </subcellularLocation>
</comment>
<dbReference type="EMBL" id="UOFT01000033">
    <property type="protein sequence ID" value="VAW93232.1"/>
    <property type="molecule type" value="Genomic_DNA"/>
</dbReference>
<keyword evidence="2" id="KW-1134">Transmembrane beta strand</keyword>
<dbReference type="InterPro" id="IPR005017">
    <property type="entry name" value="OMPP1/FadL/TodX"/>
</dbReference>
<evidence type="ECO:0000256" key="2">
    <source>
        <dbReference type="ARBA" id="ARBA00022452"/>
    </source>
</evidence>
<name>A0A3B1A0G8_9ZZZZ</name>
<dbReference type="GO" id="GO:0015483">
    <property type="term" value="F:long-chain fatty acid transporting porin activity"/>
    <property type="evidence" value="ECO:0007669"/>
    <property type="project" value="TreeGrafter"/>
</dbReference>
<keyword evidence="5" id="KW-0472">Membrane</keyword>
<accession>A0A3B1A0G8</accession>
<evidence type="ECO:0000256" key="5">
    <source>
        <dbReference type="ARBA" id="ARBA00023136"/>
    </source>
</evidence>
<protein>
    <submittedName>
        <fullName evidence="7">Putative facilitator of salicylate uptake</fullName>
    </submittedName>
</protein>
<sequence length="426" mass="44974">MKQSTKGILIGACAAGMLLPLTASATNGYFSSGYGTTSKGQAGAGSANGKNAMIGATNPAGLAFVGNRFDFGLAAFTPDRNSTTRNDNANYDGNKDGDTGSSFFIPEFAYNKSLNDKMTFGVVVYGNGGMNTKYESIGQYAGASGFNTGINLAQLFISPTFTYKITPKSAVGVSLNMVYQTFEATGLGGFCGFKAVCTDATGVLASARAGLTDQGEDSSTGYSLKIGWTGQVSDTLTLAAAYQMKTDMSKFDKYNQLFAEQGDFDIPSNWTLGLSYQPTSTLNIMFDIQQINYTDVASVSNANNNTMGALGTNNGRGFGWEDMTVYKLGGEYNVNSRLALRAGYSKTDQPIGADDTAFNLIAPAVIEEHFTFGLTYELADKSDISAFVMYAPEVTVNGNTVGAGSNGNANITMSQTAFGMAYGWKF</sequence>
<evidence type="ECO:0000256" key="4">
    <source>
        <dbReference type="ARBA" id="ARBA00022729"/>
    </source>
</evidence>
<evidence type="ECO:0000256" key="1">
    <source>
        <dbReference type="ARBA" id="ARBA00004571"/>
    </source>
</evidence>
<dbReference type="Pfam" id="PF03349">
    <property type="entry name" value="Toluene_X"/>
    <property type="match status" value="1"/>
</dbReference>
<dbReference type="SUPFAM" id="SSF56935">
    <property type="entry name" value="Porins"/>
    <property type="match status" value="1"/>
</dbReference>
<dbReference type="AlphaFoldDB" id="A0A3B1A0G8"/>
<evidence type="ECO:0000256" key="3">
    <source>
        <dbReference type="ARBA" id="ARBA00022692"/>
    </source>
</evidence>
<organism evidence="7">
    <name type="scientific">hydrothermal vent metagenome</name>
    <dbReference type="NCBI Taxonomy" id="652676"/>
    <lineage>
        <taxon>unclassified sequences</taxon>
        <taxon>metagenomes</taxon>
        <taxon>ecological metagenomes</taxon>
    </lineage>
</organism>